<proteinExistence type="predicted"/>
<dbReference type="AlphaFoldDB" id="A0A371GI82"/>
<evidence type="ECO:0000313" key="1">
    <source>
        <dbReference type="EMBL" id="RDX90023.1"/>
    </source>
</evidence>
<name>A0A371GI82_MUCPR</name>
<comment type="caution">
    <text evidence="1">The sequence shown here is derived from an EMBL/GenBank/DDBJ whole genome shotgun (WGS) entry which is preliminary data.</text>
</comment>
<dbReference type="EMBL" id="QJKJ01005513">
    <property type="protein sequence ID" value="RDX90023.1"/>
    <property type="molecule type" value="Genomic_DNA"/>
</dbReference>
<sequence>MENESLISIVSNKVELFSFEDIESSIVEQESLIKHLQQYATMVEVDSSVASSTWIILFKNTSVLV</sequence>
<gene>
    <name evidence="1" type="ORF">CR513_28156</name>
</gene>
<accession>A0A371GI82</accession>
<feature type="non-terminal residue" evidence="1">
    <location>
        <position position="1"/>
    </location>
</feature>
<dbReference type="Proteomes" id="UP000257109">
    <property type="component" value="Unassembled WGS sequence"/>
</dbReference>
<reference evidence="1" key="1">
    <citation type="submission" date="2018-05" db="EMBL/GenBank/DDBJ databases">
        <title>Draft genome of Mucuna pruriens seed.</title>
        <authorList>
            <person name="Nnadi N.E."/>
            <person name="Vos R."/>
            <person name="Hasami M.H."/>
            <person name="Devisetty U.K."/>
            <person name="Aguiy J.C."/>
        </authorList>
    </citation>
    <scope>NUCLEOTIDE SEQUENCE [LARGE SCALE GENOMIC DNA]</scope>
    <source>
        <strain evidence="1">JCA_2017</strain>
    </source>
</reference>
<protein>
    <submittedName>
        <fullName evidence="1">Uncharacterized protein</fullName>
    </submittedName>
</protein>
<keyword evidence="2" id="KW-1185">Reference proteome</keyword>
<organism evidence="1 2">
    <name type="scientific">Mucuna pruriens</name>
    <name type="common">Velvet bean</name>
    <name type="synonym">Dolichos pruriens</name>
    <dbReference type="NCBI Taxonomy" id="157652"/>
    <lineage>
        <taxon>Eukaryota</taxon>
        <taxon>Viridiplantae</taxon>
        <taxon>Streptophyta</taxon>
        <taxon>Embryophyta</taxon>
        <taxon>Tracheophyta</taxon>
        <taxon>Spermatophyta</taxon>
        <taxon>Magnoliopsida</taxon>
        <taxon>eudicotyledons</taxon>
        <taxon>Gunneridae</taxon>
        <taxon>Pentapetalae</taxon>
        <taxon>rosids</taxon>
        <taxon>fabids</taxon>
        <taxon>Fabales</taxon>
        <taxon>Fabaceae</taxon>
        <taxon>Papilionoideae</taxon>
        <taxon>50 kb inversion clade</taxon>
        <taxon>NPAAA clade</taxon>
        <taxon>indigoferoid/millettioid clade</taxon>
        <taxon>Phaseoleae</taxon>
        <taxon>Mucuna</taxon>
    </lineage>
</organism>
<evidence type="ECO:0000313" key="2">
    <source>
        <dbReference type="Proteomes" id="UP000257109"/>
    </source>
</evidence>